<gene>
    <name evidence="2" type="ORF">D9757_007941</name>
</gene>
<sequence>MYHFLQIITTFQLLSGLFAVDVYALPSSPQRRMLGLPTGKTLLLHSFDRPWILKSYDDPSNITPADKTVFAKNLDSTVALEKAAFGDKGDYNAGVYLLSHDYEGHKAGEVAAKILQKENNAAYAEVKALKTIGLFIGAGKLKLPPKDASLKIASATLPVVLMRRMHGEPLDETEEWKKAKAEHDDKHCMIWMAQTMDATCKQVVQWAVEKQFVHADFHKKNENVIMKDGKVQSVNIFDVGPPRTFIAKSGTPPAAVVRMVFCGQTARIHTDDYALAAKLV</sequence>
<evidence type="ECO:0000256" key="1">
    <source>
        <dbReference type="SAM" id="SignalP"/>
    </source>
</evidence>
<accession>A0A8H5M4D5</accession>
<proteinExistence type="predicted"/>
<feature type="signal peptide" evidence="1">
    <location>
        <begin position="1"/>
        <end position="19"/>
    </location>
</feature>
<protein>
    <recommendedName>
        <fullName evidence="4">Protein kinase domain-containing protein</fullName>
    </recommendedName>
</protein>
<comment type="caution">
    <text evidence="2">The sequence shown here is derived from an EMBL/GenBank/DDBJ whole genome shotgun (WGS) entry which is preliminary data.</text>
</comment>
<reference evidence="2 3" key="1">
    <citation type="journal article" date="2020" name="ISME J.">
        <title>Uncovering the hidden diversity of litter-decomposition mechanisms in mushroom-forming fungi.</title>
        <authorList>
            <person name="Floudas D."/>
            <person name="Bentzer J."/>
            <person name="Ahren D."/>
            <person name="Johansson T."/>
            <person name="Persson P."/>
            <person name="Tunlid A."/>
        </authorList>
    </citation>
    <scope>NUCLEOTIDE SEQUENCE [LARGE SCALE GENOMIC DNA]</scope>
    <source>
        <strain evidence="2 3">CBS 406.79</strain>
    </source>
</reference>
<keyword evidence="3" id="KW-1185">Reference proteome</keyword>
<keyword evidence="1" id="KW-0732">Signal</keyword>
<feature type="chain" id="PRO_5034203164" description="Protein kinase domain-containing protein" evidence="1">
    <location>
        <begin position="20"/>
        <end position="280"/>
    </location>
</feature>
<dbReference type="EMBL" id="JAACJN010000064">
    <property type="protein sequence ID" value="KAF5380317.1"/>
    <property type="molecule type" value="Genomic_DNA"/>
</dbReference>
<evidence type="ECO:0000313" key="2">
    <source>
        <dbReference type="EMBL" id="KAF5380317.1"/>
    </source>
</evidence>
<organism evidence="2 3">
    <name type="scientific">Collybiopsis confluens</name>
    <dbReference type="NCBI Taxonomy" id="2823264"/>
    <lineage>
        <taxon>Eukaryota</taxon>
        <taxon>Fungi</taxon>
        <taxon>Dikarya</taxon>
        <taxon>Basidiomycota</taxon>
        <taxon>Agaricomycotina</taxon>
        <taxon>Agaricomycetes</taxon>
        <taxon>Agaricomycetidae</taxon>
        <taxon>Agaricales</taxon>
        <taxon>Marasmiineae</taxon>
        <taxon>Omphalotaceae</taxon>
        <taxon>Collybiopsis</taxon>
    </lineage>
</organism>
<evidence type="ECO:0000313" key="3">
    <source>
        <dbReference type="Proteomes" id="UP000518752"/>
    </source>
</evidence>
<dbReference type="Proteomes" id="UP000518752">
    <property type="component" value="Unassembled WGS sequence"/>
</dbReference>
<dbReference type="OrthoDB" id="2847885at2759"/>
<dbReference type="AlphaFoldDB" id="A0A8H5M4D5"/>
<evidence type="ECO:0008006" key="4">
    <source>
        <dbReference type="Google" id="ProtNLM"/>
    </source>
</evidence>
<name>A0A8H5M4D5_9AGAR</name>